<sequence length="107" mass="12426">MTFLECSFGMDQIAWTPGHMYKMKILGEAGNMVGRVSKLDFNTNSRTRGHFVRIVVYVNLDKPLVSQVLINDETQRVEYEFLQTIYFSCGRYGHVKELWSTLVEILN</sequence>
<evidence type="ECO:0000313" key="1">
    <source>
        <dbReference type="EMBL" id="KAK5794486.1"/>
    </source>
</evidence>
<dbReference type="Proteomes" id="UP001358586">
    <property type="component" value="Chromosome 10"/>
</dbReference>
<keyword evidence="2" id="KW-1185">Reference proteome</keyword>
<evidence type="ECO:0000313" key="2">
    <source>
        <dbReference type="Proteomes" id="UP001358586"/>
    </source>
</evidence>
<reference evidence="1 2" key="1">
    <citation type="submission" date="2023-03" db="EMBL/GenBank/DDBJ databases">
        <title>WGS of Gossypium arboreum.</title>
        <authorList>
            <person name="Yu D."/>
        </authorList>
    </citation>
    <scope>NUCLEOTIDE SEQUENCE [LARGE SCALE GENOMIC DNA]</scope>
    <source>
        <tissue evidence="1">Leaf</tissue>
    </source>
</reference>
<organism evidence="1 2">
    <name type="scientific">Gossypium arboreum</name>
    <name type="common">Tree cotton</name>
    <name type="synonym">Gossypium nanking</name>
    <dbReference type="NCBI Taxonomy" id="29729"/>
    <lineage>
        <taxon>Eukaryota</taxon>
        <taxon>Viridiplantae</taxon>
        <taxon>Streptophyta</taxon>
        <taxon>Embryophyta</taxon>
        <taxon>Tracheophyta</taxon>
        <taxon>Spermatophyta</taxon>
        <taxon>Magnoliopsida</taxon>
        <taxon>eudicotyledons</taxon>
        <taxon>Gunneridae</taxon>
        <taxon>Pentapetalae</taxon>
        <taxon>rosids</taxon>
        <taxon>malvids</taxon>
        <taxon>Malvales</taxon>
        <taxon>Malvaceae</taxon>
        <taxon>Malvoideae</taxon>
        <taxon>Gossypium</taxon>
    </lineage>
</organism>
<dbReference type="InterPro" id="IPR040256">
    <property type="entry name" value="At4g02000-like"/>
</dbReference>
<name>A0ABR0NHJ8_GOSAR</name>
<protein>
    <submittedName>
        <fullName evidence="1">Uncharacterized protein</fullName>
    </submittedName>
</protein>
<dbReference type="EMBL" id="JARKNE010000010">
    <property type="protein sequence ID" value="KAK5794486.1"/>
    <property type="molecule type" value="Genomic_DNA"/>
</dbReference>
<dbReference type="PANTHER" id="PTHR31286">
    <property type="entry name" value="GLYCINE-RICH CELL WALL STRUCTURAL PROTEIN 1.8-LIKE"/>
    <property type="match status" value="1"/>
</dbReference>
<proteinExistence type="predicted"/>
<comment type="caution">
    <text evidence="1">The sequence shown here is derived from an EMBL/GenBank/DDBJ whole genome shotgun (WGS) entry which is preliminary data.</text>
</comment>
<dbReference type="PANTHER" id="PTHR31286:SF173">
    <property type="entry name" value="DUF4283 DOMAIN-CONTAINING PROTEIN"/>
    <property type="match status" value="1"/>
</dbReference>
<accession>A0ABR0NHJ8</accession>
<gene>
    <name evidence="1" type="ORF">PVK06_035717</name>
</gene>